<reference evidence="5" key="1">
    <citation type="journal article" date="2019" name="Int. J. Syst. Evol. Microbiol.">
        <title>The Global Catalogue of Microorganisms (GCM) 10K type strain sequencing project: providing services to taxonomists for standard genome sequencing and annotation.</title>
        <authorList>
            <consortium name="The Broad Institute Genomics Platform"/>
            <consortium name="The Broad Institute Genome Sequencing Center for Infectious Disease"/>
            <person name="Wu L."/>
            <person name="Ma J."/>
        </authorList>
    </citation>
    <scope>NUCLEOTIDE SEQUENCE [LARGE SCALE GENOMIC DNA]</scope>
    <source>
        <strain evidence="5">IBRC-M 10813</strain>
    </source>
</reference>
<dbReference type="HAMAP" id="MF_00095">
    <property type="entry name" value="SfsA"/>
    <property type="match status" value="1"/>
</dbReference>
<name>A0ABV8JFS3_9BACL</name>
<dbReference type="PANTHER" id="PTHR30545">
    <property type="entry name" value="SUGAR FERMENTATION STIMULATION PROTEIN A"/>
    <property type="match status" value="1"/>
</dbReference>
<dbReference type="Gene3D" id="3.40.1350.60">
    <property type="match status" value="1"/>
</dbReference>
<organism evidence="4 5">
    <name type="scientific">Salinithrix halophila</name>
    <dbReference type="NCBI Taxonomy" id="1485204"/>
    <lineage>
        <taxon>Bacteria</taxon>
        <taxon>Bacillati</taxon>
        <taxon>Bacillota</taxon>
        <taxon>Bacilli</taxon>
        <taxon>Bacillales</taxon>
        <taxon>Thermoactinomycetaceae</taxon>
        <taxon>Salinithrix</taxon>
    </lineage>
</organism>
<feature type="domain" description="Sugar fermentation stimulation protein C-terminal" evidence="2">
    <location>
        <begin position="84"/>
        <end position="214"/>
    </location>
</feature>
<dbReference type="PANTHER" id="PTHR30545:SF2">
    <property type="entry name" value="SUGAR FERMENTATION STIMULATION PROTEIN A"/>
    <property type="match status" value="1"/>
</dbReference>
<feature type="domain" description="SfsA N-terminal OB" evidence="3">
    <location>
        <begin position="15"/>
        <end position="80"/>
    </location>
</feature>
<comment type="caution">
    <text evidence="4">The sequence shown here is derived from an EMBL/GenBank/DDBJ whole genome shotgun (WGS) entry which is preliminary data.</text>
</comment>
<evidence type="ECO:0000256" key="1">
    <source>
        <dbReference type="HAMAP-Rule" id="MF_00095"/>
    </source>
</evidence>
<sequence length="228" mass="25555">MAVPIPGEKVKGIFLHRPNRFQAVVEIDGRREVVHVPNTGRMNEMLHPGTEVVLSRSDNPKRKHPFSLTFVNKNNHWICIHSALANRVFEEAVLNGRVDWVSGKMRREVPYGASRMDFQVEGDPATLIEVKCVTYEEDGIAKFPDAPTLRGQKHIGELIRAAEEGYRGAVVLVVFMDFVTSFTPHDGIDPLLGAKLREAASKGIPVRAYTCSIRFDAIRLAREIPVVF</sequence>
<dbReference type="Gene3D" id="2.40.50.580">
    <property type="match status" value="1"/>
</dbReference>
<evidence type="ECO:0000313" key="4">
    <source>
        <dbReference type="EMBL" id="MFC4076061.1"/>
    </source>
</evidence>
<keyword evidence="5" id="KW-1185">Reference proteome</keyword>
<accession>A0ABV8JFS3</accession>
<dbReference type="Pfam" id="PF17746">
    <property type="entry name" value="SfsA_N"/>
    <property type="match status" value="1"/>
</dbReference>
<comment type="similarity">
    <text evidence="1">Belongs to the SfsA family.</text>
</comment>
<dbReference type="InterPro" id="IPR005224">
    <property type="entry name" value="SfsA"/>
</dbReference>
<dbReference type="InterPro" id="IPR041465">
    <property type="entry name" value="SfsA_N"/>
</dbReference>
<gene>
    <name evidence="1 4" type="primary">sfsA</name>
    <name evidence="4" type="ORF">ACFOUO_04485</name>
</gene>
<dbReference type="EMBL" id="JBHSAP010000007">
    <property type="protein sequence ID" value="MFC4076061.1"/>
    <property type="molecule type" value="Genomic_DNA"/>
</dbReference>
<proteinExistence type="inferred from homology"/>
<dbReference type="RefSeq" id="WP_380702565.1">
    <property type="nucleotide sequence ID" value="NZ_JBHSAP010000007.1"/>
</dbReference>
<protein>
    <recommendedName>
        <fullName evidence="1">Sugar fermentation stimulation protein homolog</fullName>
    </recommendedName>
</protein>
<dbReference type="Pfam" id="PF03749">
    <property type="entry name" value="SfsA"/>
    <property type="match status" value="1"/>
</dbReference>
<dbReference type="InterPro" id="IPR040452">
    <property type="entry name" value="SfsA_C"/>
</dbReference>
<dbReference type="Proteomes" id="UP001595843">
    <property type="component" value="Unassembled WGS sequence"/>
</dbReference>
<evidence type="ECO:0000259" key="2">
    <source>
        <dbReference type="Pfam" id="PF03749"/>
    </source>
</evidence>
<dbReference type="CDD" id="cd22359">
    <property type="entry name" value="SfsA-like_bacterial"/>
    <property type="match status" value="1"/>
</dbReference>
<evidence type="ECO:0000259" key="3">
    <source>
        <dbReference type="Pfam" id="PF17746"/>
    </source>
</evidence>
<dbReference type="NCBIfam" id="TIGR00230">
    <property type="entry name" value="sfsA"/>
    <property type="match status" value="1"/>
</dbReference>
<evidence type="ECO:0000313" key="5">
    <source>
        <dbReference type="Proteomes" id="UP001595843"/>
    </source>
</evidence>